<dbReference type="Proteomes" id="UP000821853">
    <property type="component" value="Chromosome 5"/>
</dbReference>
<gene>
    <name evidence="2" type="ORF">HPB48_014643</name>
</gene>
<dbReference type="AlphaFoldDB" id="A0A9J6GMK6"/>
<evidence type="ECO:0000313" key="3">
    <source>
        <dbReference type="Proteomes" id="UP000821853"/>
    </source>
</evidence>
<dbReference type="VEuPathDB" id="VectorBase:HLOH_040270"/>
<comment type="caution">
    <text evidence="2">The sequence shown here is derived from an EMBL/GenBank/DDBJ whole genome shotgun (WGS) entry which is preliminary data.</text>
</comment>
<protein>
    <submittedName>
        <fullName evidence="2">Uncharacterized protein</fullName>
    </submittedName>
</protein>
<accession>A0A9J6GMK6</accession>
<dbReference type="EMBL" id="JABSTR010000007">
    <property type="protein sequence ID" value="KAH9375759.1"/>
    <property type="molecule type" value="Genomic_DNA"/>
</dbReference>
<dbReference type="OrthoDB" id="6506336at2759"/>
<organism evidence="2 3">
    <name type="scientific">Haemaphysalis longicornis</name>
    <name type="common">Bush tick</name>
    <dbReference type="NCBI Taxonomy" id="44386"/>
    <lineage>
        <taxon>Eukaryota</taxon>
        <taxon>Metazoa</taxon>
        <taxon>Ecdysozoa</taxon>
        <taxon>Arthropoda</taxon>
        <taxon>Chelicerata</taxon>
        <taxon>Arachnida</taxon>
        <taxon>Acari</taxon>
        <taxon>Parasitiformes</taxon>
        <taxon>Ixodida</taxon>
        <taxon>Ixodoidea</taxon>
        <taxon>Ixodidae</taxon>
        <taxon>Haemaphysalinae</taxon>
        <taxon>Haemaphysalis</taxon>
    </lineage>
</organism>
<evidence type="ECO:0000313" key="2">
    <source>
        <dbReference type="EMBL" id="KAH9375759.1"/>
    </source>
</evidence>
<name>A0A9J6GMK6_HAELO</name>
<feature type="region of interest" description="Disordered" evidence="1">
    <location>
        <begin position="338"/>
        <end position="359"/>
    </location>
</feature>
<reference evidence="2 3" key="1">
    <citation type="journal article" date="2020" name="Cell">
        <title>Large-Scale Comparative Analyses of Tick Genomes Elucidate Their Genetic Diversity and Vector Capacities.</title>
        <authorList>
            <consortium name="Tick Genome and Microbiome Consortium (TIGMIC)"/>
            <person name="Jia N."/>
            <person name="Wang J."/>
            <person name="Shi W."/>
            <person name="Du L."/>
            <person name="Sun Y."/>
            <person name="Zhan W."/>
            <person name="Jiang J.F."/>
            <person name="Wang Q."/>
            <person name="Zhang B."/>
            <person name="Ji P."/>
            <person name="Bell-Sakyi L."/>
            <person name="Cui X.M."/>
            <person name="Yuan T.T."/>
            <person name="Jiang B.G."/>
            <person name="Yang W.F."/>
            <person name="Lam T.T."/>
            <person name="Chang Q.C."/>
            <person name="Ding S.J."/>
            <person name="Wang X.J."/>
            <person name="Zhu J.G."/>
            <person name="Ruan X.D."/>
            <person name="Zhao L."/>
            <person name="Wei J.T."/>
            <person name="Ye R.Z."/>
            <person name="Que T.C."/>
            <person name="Du C.H."/>
            <person name="Zhou Y.H."/>
            <person name="Cheng J.X."/>
            <person name="Dai P.F."/>
            <person name="Guo W.B."/>
            <person name="Han X.H."/>
            <person name="Huang E.J."/>
            <person name="Li L.F."/>
            <person name="Wei W."/>
            <person name="Gao Y.C."/>
            <person name="Liu J.Z."/>
            <person name="Shao H.Z."/>
            <person name="Wang X."/>
            <person name="Wang C.C."/>
            <person name="Yang T.C."/>
            <person name="Huo Q.B."/>
            <person name="Li W."/>
            <person name="Chen H.Y."/>
            <person name="Chen S.E."/>
            <person name="Zhou L.G."/>
            <person name="Ni X.B."/>
            <person name="Tian J.H."/>
            <person name="Sheng Y."/>
            <person name="Liu T."/>
            <person name="Pan Y.S."/>
            <person name="Xia L.Y."/>
            <person name="Li J."/>
            <person name="Zhao F."/>
            <person name="Cao W.C."/>
        </authorList>
    </citation>
    <scope>NUCLEOTIDE SEQUENCE [LARGE SCALE GENOMIC DNA]</scope>
    <source>
        <strain evidence="2">HaeL-2018</strain>
    </source>
</reference>
<feature type="compositionally biased region" description="Polar residues" evidence="1">
    <location>
        <begin position="343"/>
        <end position="352"/>
    </location>
</feature>
<evidence type="ECO:0000256" key="1">
    <source>
        <dbReference type="SAM" id="MobiDB-lite"/>
    </source>
</evidence>
<dbReference type="InterPro" id="IPR004242">
    <property type="entry name" value="Transposase_21"/>
</dbReference>
<sequence>MLCNIPDVAANLATLQVEEDAPRILKDYTDGLIYREHLRALLPEGSAHTILILLYTDEIDVVNPLGAKRGIHKLLAVYCSLLNIHPKYRSQLHSIYLLMLVKYVHVQSYRLDTVLQPVVDDLRQLFDQGLRFNFEGAEKHARVLLFSFCGDNLSMNHLGGFSCGFSGGRVCRFCMVSAKQLALKTSEHMCQLRTAARHRVHLQAVAVNSKANKRLYGVKEASVLLQLPYFDVTRQLPPDIMHDMLEGGAECVLRQAPLLKQWLDRDAGHIRVLERNNQQAAAWLHGLLLLEAPNRRQETAPAFVPGASRAPRIHLPASTATRKRHCAPVAVPQSFIVPRGNQPPAQNTTHPQHGQGAAHLASRRQPCVEAQAWEASACEESATDLPPQMSEDEIVSSSFSKLPTEKIPNLGTSKAGATAMAMSFCVAHGLTWTALGDLAKLVNNIAGMEVLPRSQYMFRKLWVTQKNDLVQYWYRCIQCESVLEEDQNGDCVCEVCDTKVPASDLHAKSHFFITLDTRKQLHTLIEAQRGSLQVV</sequence>
<proteinExistence type="predicted"/>
<keyword evidence="3" id="KW-1185">Reference proteome</keyword>
<dbReference type="Pfam" id="PF02992">
    <property type="entry name" value="Transposase_21"/>
    <property type="match status" value="1"/>
</dbReference>